<evidence type="ECO:0000259" key="4">
    <source>
        <dbReference type="Pfam" id="PF00171"/>
    </source>
</evidence>
<dbReference type="CDD" id="cd07098">
    <property type="entry name" value="ALDH_F15-22"/>
    <property type="match status" value="1"/>
</dbReference>
<reference evidence="5" key="1">
    <citation type="submission" date="2020-12" db="EMBL/GenBank/DDBJ databases">
        <title>Metabolic potential, ecology and presence of endohyphal bacteria is reflected in genomic diversity of Mucoromycotina.</title>
        <authorList>
            <person name="Muszewska A."/>
            <person name="Okrasinska A."/>
            <person name="Steczkiewicz K."/>
            <person name="Drgas O."/>
            <person name="Orlowska M."/>
            <person name="Perlinska-Lenart U."/>
            <person name="Aleksandrzak-Piekarczyk T."/>
            <person name="Szatraj K."/>
            <person name="Zielenkiewicz U."/>
            <person name="Pilsyk S."/>
            <person name="Malc E."/>
            <person name="Mieczkowski P."/>
            <person name="Kruszewska J.S."/>
            <person name="Biernat P."/>
            <person name="Pawlowska J."/>
        </authorList>
    </citation>
    <scope>NUCLEOTIDE SEQUENCE</scope>
    <source>
        <strain evidence="5">WA0000017839</strain>
    </source>
</reference>
<feature type="domain" description="Aldehyde dehydrogenase" evidence="4">
    <location>
        <begin position="64"/>
        <end position="530"/>
    </location>
</feature>
<dbReference type="Gene3D" id="3.40.309.10">
    <property type="entry name" value="Aldehyde Dehydrogenase, Chain A, domain 2"/>
    <property type="match status" value="1"/>
</dbReference>
<keyword evidence="2" id="KW-0560">Oxidoreductase</keyword>
<evidence type="ECO:0000256" key="1">
    <source>
        <dbReference type="ARBA" id="ARBA00009986"/>
    </source>
</evidence>
<dbReference type="OrthoDB" id="310895at2759"/>
<dbReference type="Gene3D" id="3.40.605.10">
    <property type="entry name" value="Aldehyde Dehydrogenase, Chain A, domain 1"/>
    <property type="match status" value="1"/>
</dbReference>
<organism evidence="5 6">
    <name type="scientific">Mucor saturninus</name>
    <dbReference type="NCBI Taxonomy" id="64648"/>
    <lineage>
        <taxon>Eukaryota</taxon>
        <taxon>Fungi</taxon>
        <taxon>Fungi incertae sedis</taxon>
        <taxon>Mucoromycota</taxon>
        <taxon>Mucoromycotina</taxon>
        <taxon>Mucoromycetes</taxon>
        <taxon>Mucorales</taxon>
        <taxon>Mucorineae</taxon>
        <taxon>Mucoraceae</taxon>
        <taxon>Mucor</taxon>
    </lineage>
</organism>
<evidence type="ECO:0000256" key="3">
    <source>
        <dbReference type="SAM" id="Phobius"/>
    </source>
</evidence>
<feature type="transmembrane region" description="Helical" evidence="3">
    <location>
        <begin position="7"/>
        <end position="27"/>
    </location>
</feature>
<comment type="similarity">
    <text evidence="1">Belongs to the aldehyde dehydrogenase family.</text>
</comment>
<evidence type="ECO:0000313" key="5">
    <source>
        <dbReference type="EMBL" id="KAG2203383.1"/>
    </source>
</evidence>
<keyword evidence="6" id="KW-1185">Reference proteome</keyword>
<evidence type="ECO:0000256" key="2">
    <source>
        <dbReference type="ARBA" id="ARBA00023002"/>
    </source>
</evidence>
<dbReference type="AlphaFoldDB" id="A0A8H7R4Z7"/>
<dbReference type="SUPFAM" id="SSF53720">
    <property type="entry name" value="ALDH-like"/>
    <property type="match status" value="1"/>
</dbReference>
<dbReference type="Proteomes" id="UP000603453">
    <property type="component" value="Unassembled WGS sequence"/>
</dbReference>
<dbReference type="InterPro" id="IPR016161">
    <property type="entry name" value="Ald_DH/histidinol_DH"/>
</dbReference>
<dbReference type="EMBL" id="JAEPRD010000052">
    <property type="protein sequence ID" value="KAG2203383.1"/>
    <property type="molecule type" value="Genomic_DNA"/>
</dbReference>
<keyword evidence="3" id="KW-0812">Transmembrane</keyword>
<dbReference type="Pfam" id="PF00171">
    <property type="entry name" value="Aldedh"/>
    <property type="match status" value="1"/>
</dbReference>
<dbReference type="PROSITE" id="PS00070">
    <property type="entry name" value="ALDEHYDE_DEHYDR_CYS"/>
    <property type="match status" value="1"/>
</dbReference>
<name>A0A8H7R4Z7_9FUNG</name>
<keyword evidence="3" id="KW-1133">Transmembrane helix</keyword>
<dbReference type="InterPro" id="IPR016162">
    <property type="entry name" value="Ald_DH_N"/>
</dbReference>
<dbReference type="PANTHER" id="PTHR11699">
    <property type="entry name" value="ALDEHYDE DEHYDROGENASE-RELATED"/>
    <property type="match status" value="1"/>
</dbReference>
<dbReference type="GO" id="GO:0016620">
    <property type="term" value="F:oxidoreductase activity, acting on the aldehyde or oxo group of donors, NAD or NADP as acceptor"/>
    <property type="evidence" value="ECO:0007669"/>
    <property type="project" value="InterPro"/>
</dbReference>
<comment type="caution">
    <text evidence="5">The sequence shown here is derived from an EMBL/GenBank/DDBJ whole genome shotgun (WGS) entry which is preliminary data.</text>
</comment>
<dbReference type="InterPro" id="IPR016160">
    <property type="entry name" value="Ald_DH_CS_CYS"/>
</dbReference>
<dbReference type="InterPro" id="IPR016163">
    <property type="entry name" value="Ald_DH_C"/>
</dbReference>
<sequence>MESETTTAQWLAIGAGAFISWLVFNWISTPSPKKFKVEAPEAADPKWTGKILENPTIRNVNDPSNIVCYDPSTGYHIDTIPSPSAEKVKELYTRTAAAQVKWAETTFEQRRTVLRSLLTFVVENQETICQVGCRDTGKTMVDASLGEVITTCAKLRWTIDNAEMVLANDYRSPGLMMMYKDAKVVYQPLGVVSALVSWNYPFHNAIGPVISALASGNAIIVKCSEYVAWSSAYYEKIIKTCLSVNGFDPDLVQFISGFADVGEEVVKSGVDHVTFIGSPAVGKLVQHNAADNLIPCVLELGGKDCAILLKDADLVKTIPILMRGVFQNCGQNCVGIERILVASEIYDKVVNEMNDRIGQLRQGSILTDGEGVDCGAMTMGNQFERLEALVQEAVSRGARLLRGGHRYQHPKHKQGQYFEPTLLVDVTDDMEIANHEVFAPIMVIMKHNGPEDAVRITNRCPFGLGSSVFSADKSLAEKMCLQLRVGMSNVNDFAVNYLCQGLPFGGVGISGYGRFAGPEGLRGLCVPKAVTTDRIPGIKTSIPPILDYPIQNGSKSWKFVQGLNNMIYNPELAAKVNAVVELIKASF</sequence>
<keyword evidence="3" id="KW-0472">Membrane</keyword>
<accession>A0A8H7R4Z7</accession>
<dbReference type="InterPro" id="IPR015590">
    <property type="entry name" value="Aldehyde_DH_dom"/>
</dbReference>
<gene>
    <name evidence="5" type="ORF">INT47_010081</name>
</gene>
<protein>
    <recommendedName>
        <fullName evidence="4">Aldehyde dehydrogenase domain-containing protein</fullName>
    </recommendedName>
</protein>
<dbReference type="FunFam" id="3.40.309.10:FF:000024">
    <property type="entry name" value="Betaine aldehyde dehydrogenase"/>
    <property type="match status" value="1"/>
</dbReference>
<evidence type="ECO:0000313" key="6">
    <source>
        <dbReference type="Proteomes" id="UP000603453"/>
    </source>
</evidence>
<proteinExistence type="inferred from homology"/>